<evidence type="ECO:0000256" key="1">
    <source>
        <dbReference type="SAM" id="MobiDB-lite"/>
    </source>
</evidence>
<organism evidence="2 3">
    <name type="scientific">Streptomyces rubradiris</name>
    <name type="common">Streptomyces achromogenes subsp. rubradiris</name>
    <dbReference type="NCBI Taxonomy" id="285531"/>
    <lineage>
        <taxon>Bacteria</taxon>
        <taxon>Bacillati</taxon>
        <taxon>Actinomycetota</taxon>
        <taxon>Actinomycetes</taxon>
        <taxon>Kitasatosporales</taxon>
        <taxon>Streptomycetaceae</taxon>
        <taxon>Streptomyces</taxon>
    </lineage>
</organism>
<feature type="region of interest" description="Disordered" evidence="1">
    <location>
        <begin position="91"/>
        <end position="148"/>
    </location>
</feature>
<accession>A0ABQ3RIX4</accession>
<reference evidence="3" key="1">
    <citation type="submission" date="2023-07" db="EMBL/GenBank/DDBJ databases">
        <title>Whole genome shotgun sequence of Streptomyces achromogenes subsp. rubradiris NBRC 14000.</title>
        <authorList>
            <person name="Komaki H."/>
            <person name="Tamura T."/>
        </authorList>
    </citation>
    <scope>NUCLEOTIDE SEQUENCE [LARGE SCALE GENOMIC DNA]</scope>
    <source>
        <strain evidence="3">NBRC 14000</strain>
    </source>
</reference>
<dbReference type="Proteomes" id="UP000646738">
    <property type="component" value="Unassembled WGS sequence"/>
</dbReference>
<name>A0ABQ3RIX4_STRRR</name>
<dbReference type="EMBL" id="BNEA01000015">
    <property type="protein sequence ID" value="GHI55812.1"/>
    <property type="molecule type" value="Genomic_DNA"/>
</dbReference>
<proteinExistence type="predicted"/>
<keyword evidence="3" id="KW-1185">Reference proteome</keyword>
<evidence type="ECO:0000313" key="2">
    <source>
        <dbReference type="EMBL" id="GHI55812.1"/>
    </source>
</evidence>
<protein>
    <submittedName>
        <fullName evidence="2">Uncharacterized protein</fullName>
    </submittedName>
</protein>
<sequence length="148" mass="15085">MTLALLPRAGPLPRPVPGSARASWISGISRIPRGPGPPGPVRSALRRRRERIVVLPLAALPGATVPRAAGTAPSGATVPRAAGTALCGTALSETAPPGAVAPASRRVGRRRGRALAQQCGAPLASPGRARREREVSQAAIGHQKSVFP</sequence>
<comment type="caution">
    <text evidence="2">The sequence shown here is derived from an EMBL/GenBank/DDBJ whole genome shotgun (WGS) entry which is preliminary data.</text>
</comment>
<evidence type="ECO:0000313" key="3">
    <source>
        <dbReference type="Proteomes" id="UP000646738"/>
    </source>
</evidence>
<gene>
    <name evidence="2" type="ORF">Srubr_56580</name>
</gene>